<evidence type="ECO:0000256" key="4">
    <source>
        <dbReference type="ARBA" id="ARBA00047899"/>
    </source>
</evidence>
<feature type="domain" description="CRIB" evidence="8">
    <location>
        <begin position="162"/>
        <end position="175"/>
    </location>
</feature>
<comment type="catalytic activity">
    <reaction evidence="4">
        <text>L-threonyl-[protein] + ATP = O-phospho-L-threonyl-[protein] + ADP + H(+)</text>
        <dbReference type="Rhea" id="RHEA:46608"/>
        <dbReference type="Rhea" id="RHEA-COMP:11060"/>
        <dbReference type="Rhea" id="RHEA-COMP:11605"/>
        <dbReference type="ChEBI" id="CHEBI:15378"/>
        <dbReference type="ChEBI" id="CHEBI:30013"/>
        <dbReference type="ChEBI" id="CHEBI:30616"/>
        <dbReference type="ChEBI" id="CHEBI:61977"/>
        <dbReference type="ChEBI" id="CHEBI:456216"/>
        <dbReference type="EC" id="2.7.11.1"/>
    </reaction>
</comment>
<evidence type="ECO:0000313" key="10">
    <source>
        <dbReference type="Proteomes" id="UP000559256"/>
    </source>
</evidence>
<evidence type="ECO:0000259" key="8">
    <source>
        <dbReference type="PROSITE" id="PS50108"/>
    </source>
</evidence>
<sequence length="1433" mass="152827">MSSVSSSGASTKSSRFSTATLKVFGKFGSNKDLKPPPLPPKDYYFRNNRSLASLSPESNPGTPATPASASLAPASLTPGGTPSNLQAQYAQNTGLLHPSSSSMSLVSSVDYTSDTQTIDRAPLKKKKSSFFKLRRSPNSPSVMSSTTGDDLGPDIATEDESISMPWNFTHNIHVDEAYNGMPPSWTVSLAEAGFTEEEIAAIYARKQAGTLTPGGSVLYSRPHSPSSIRSGVSTVPSQFRSNSVSSGDSNATAPYTLSRAPPPRSTSLPRQYSDASIRSQSSPHASPLVAPLPAPLPGRSLGANGSLPHRPQPQRSRNNSISSTALSISVDPSSNVGRPNVVVEQGSLDTGLDRTHRRDRSGSQGQIQKSSPLGTKASRPYASATELSSPADSVSSQRQRTYFVTNTGSAMMSPPPAYGSLPDIQGGQRQGSSPDDYPAEKEASRLGRQESRRKGGTIRRRRTGSSGVSPATSEPTNDIDAAERAKRQSRRRSKRTFPNTGLHGPSDSVASGSSSHSGSGSSADHQEKDSFADKLNLPLDLGSSGLGLSLGFDLDSGSGLGLDSWSESVLQKLKDPNSLENKDAPSLSQPPSTSNLSTRTLTSSALSSQNTKGTVPPVILEGATSPSGSQFSFTISASSPSTSPPSSSGSKQFPVSPLSPGFSPTVPTSTVSSADAEPSSVMATAMSLTPSPNTGLFNELMDIVGQPKVKSGKGRRSRDASPIRRIRGEEYDDDEECISDDEDAEARDRYNSPALSQSPTLPLSPKARKIDAYGEHRISAYRIQESEVISLASKVDEGEIEQEDMEQDDGLLSPGIPRKLSSSSLQTASNRNSAQSSMSTASNVTITRFTPASAPESDVPPVETERSPSPKWAETKTLPPPSPASSLRSRSPVPGALSLVDRRIPSPASNAHLSSPRVSEFMRPESPGVASLRHPASPQSSLFGSEEDSASTYASGSGSVSFRSYKTSTTSTSNSPTTETAIKEEPEDDDEVVYYLDSAPAANPVKVHEDHRFMESVSATFGGTKDDVSPSYVPDDEDELPVEGNQESRSSPLGYTGDVGVTRSPTLGPSSGNGARPTIVVSNTSVQPGPYSSLQSAITPITPCQRYRGWLSEVLKPLEGFIDEPIDPREYYLDLQEIAEGESGSVFAARISEDADLQKLKLAPPVKTQDIVSRARGLTSLVAIKSVAILPSGSSKLDDLKQEVELLKGLDHPNVLSLDALYVDLEEDSLWIRMELMERSLADVVGLVEQGLVLQERTIARFTSDILDALVYLRANNIAHRDLRSDNLLLNSEGNLKLTDFSNAVRVSPSSPTRTDAVGVLYWQAPNGSYNALKVDVWSVGATVWEMAEAQPPFADTSVPANRWPPLKQPQLYSPAFRDFLRLCSQPASSRPDARDLVRNAFVSNTCGRPVIVQLLQQCMAIEKTIQDQDMDS</sequence>
<dbReference type="GO" id="GO:0004713">
    <property type="term" value="F:protein tyrosine kinase activity"/>
    <property type="evidence" value="ECO:0007669"/>
    <property type="project" value="InterPro"/>
</dbReference>
<dbReference type="InterPro" id="IPR000719">
    <property type="entry name" value="Prot_kinase_dom"/>
</dbReference>
<feature type="compositionally biased region" description="Low complexity" evidence="6">
    <location>
        <begin position="663"/>
        <end position="673"/>
    </location>
</feature>
<feature type="compositionally biased region" description="Polar residues" evidence="6">
    <location>
        <begin position="313"/>
        <end position="337"/>
    </location>
</feature>
<keyword evidence="2" id="KW-0547">Nucleotide-binding</keyword>
<name>A0A8H5F8R9_9AGAR</name>
<dbReference type="SMART" id="SM00219">
    <property type="entry name" value="TyrKc"/>
    <property type="match status" value="1"/>
</dbReference>
<evidence type="ECO:0000256" key="2">
    <source>
        <dbReference type="ARBA" id="ARBA00022741"/>
    </source>
</evidence>
<gene>
    <name evidence="9" type="ORF">D9758_016782</name>
</gene>
<feature type="compositionally biased region" description="Low complexity" evidence="6">
    <location>
        <begin position="627"/>
        <end position="650"/>
    </location>
</feature>
<feature type="compositionally biased region" description="Polar residues" evidence="6">
    <location>
        <begin position="47"/>
        <end position="59"/>
    </location>
</feature>
<feature type="region of interest" description="Disordered" evidence="6">
    <location>
        <begin position="794"/>
        <end position="988"/>
    </location>
</feature>
<feature type="compositionally biased region" description="Basic and acidic residues" evidence="6">
    <location>
        <begin position="438"/>
        <end position="453"/>
    </location>
</feature>
<evidence type="ECO:0000256" key="5">
    <source>
        <dbReference type="ARBA" id="ARBA00048679"/>
    </source>
</evidence>
<comment type="catalytic activity">
    <reaction evidence="5">
        <text>L-seryl-[protein] + ATP = O-phospho-L-seryl-[protein] + ADP + H(+)</text>
        <dbReference type="Rhea" id="RHEA:17989"/>
        <dbReference type="Rhea" id="RHEA-COMP:9863"/>
        <dbReference type="Rhea" id="RHEA-COMP:11604"/>
        <dbReference type="ChEBI" id="CHEBI:15378"/>
        <dbReference type="ChEBI" id="CHEBI:29999"/>
        <dbReference type="ChEBI" id="CHEBI:30616"/>
        <dbReference type="ChEBI" id="CHEBI:83421"/>
        <dbReference type="ChEBI" id="CHEBI:456216"/>
        <dbReference type="EC" id="2.7.11.1"/>
    </reaction>
</comment>
<feature type="compositionally biased region" description="Low complexity" evidence="6">
    <location>
        <begin position="60"/>
        <end position="79"/>
    </location>
</feature>
<feature type="compositionally biased region" description="Polar residues" evidence="6">
    <location>
        <begin position="385"/>
        <end position="410"/>
    </location>
</feature>
<dbReference type="PANTHER" id="PTHR45832:SF22">
    <property type="entry name" value="SERINE_THREONINE-PROTEIN KINASE SAMKA-RELATED"/>
    <property type="match status" value="1"/>
</dbReference>
<feature type="region of interest" description="Disordered" evidence="6">
    <location>
        <begin position="26"/>
        <end position="91"/>
    </location>
</feature>
<evidence type="ECO:0000256" key="1">
    <source>
        <dbReference type="ARBA" id="ARBA00008874"/>
    </source>
</evidence>
<feature type="compositionally biased region" description="Low complexity" evidence="6">
    <location>
        <begin position="592"/>
        <end position="608"/>
    </location>
</feature>
<comment type="caution">
    <text evidence="9">The sequence shown here is derived from an EMBL/GenBank/DDBJ whole genome shotgun (WGS) entry which is preliminary data.</text>
</comment>
<keyword evidence="10" id="KW-1185">Reference proteome</keyword>
<feature type="compositionally biased region" description="Polar residues" evidence="6">
    <location>
        <begin position="362"/>
        <end position="373"/>
    </location>
</feature>
<dbReference type="PROSITE" id="PS50011">
    <property type="entry name" value="PROTEIN_KINASE_DOM"/>
    <property type="match status" value="1"/>
</dbReference>
<dbReference type="OrthoDB" id="248923at2759"/>
<dbReference type="Proteomes" id="UP000559256">
    <property type="component" value="Unassembled WGS sequence"/>
</dbReference>
<dbReference type="PROSITE" id="PS50108">
    <property type="entry name" value="CRIB"/>
    <property type="match status" value="1"/>
</dbReference>
<feature type="compositionally biased region" description="Acidic residues" evidence="6">
    <location>
        <begin position="798"/>
        <end position="809"/>
    </location>
</feature>
<dbReference type="InterPro" id="IPR000095">
    <property type="entry name" value="CRIB_dom"/>
</dbReference>
<evidence type="ECO:0000259" key="7">
    <source>
        <dbReference type="PROSITE" id="PS50011"/>
    </source>
</evidence>
<feature type="compositionally biased region" description="Low complexity" evidence="6">
    <location>
        <begin position="961"/>
        <end position="980"/>
    </location>
</feature>
<dbReference type="SUPFAM" id="SSF56112">
    <property type="entry name" value="Protein kinase-like (PK-like)"/>
    <property type="match status" value="1"/>
</dbReference>
<dbReference type="InterPro" id="IPR051931">
    <property type="entry name" value="PAK3-like"/>
</dbReference>
<dbReference type="EMBL" id="JAACJM010000380">
    <property type="protein sequence ID" value="KAF5327955.1"/>
    <property type="molecule type" value="Genomic_DNA"/>
</dbReference>
<dbReference type="GO" id="GO:0004674">
    <property type="term" value="F:protein serine/threonine kinase activity"/>
    <property type="evidence" value="ECO:0007669"/>
    <property type="project" value="UniProtKB-EC"/>
</dbReference>
<feature type="compositionally biased region" description="Basic and acidic residues" evidence="6">
    <location>
        <begin position="573"/>
        <end position="583"/>
    </location>
</feature>
<feature type="domain" description="Protein kinase" evidence="7">
    <location>
        <begin position="1132"/>
        <end position="1403"/>
    </location>
</feature>
<dbReference type="InterPro" id="IPR011009">
    <property type="entry name" value="Kinase-like_dom_sf"/>
</dbReference>
<keyword evidence="3" id="KW-0067">ATP-binding</keyword>
<feature type="compositionally biased region" description="Polar residues" evidence="6">
    <location>
        <begin position="223"/>
        <end position="255"/>
    </location>
</feature>
<feature type="region of interest" description="Disordered" evidence="6">
    <location>
        <begin position="215"/>
        <end position="531"/>
    </location>
</feature>
<feature type="compositionally biased region" description="Basic residues" evidence="6">
    <location>
        <begin position="454"/>
        <end position="463"/>
    </location>
</feature>
<evidence type="ECO:0008006" key="11">
    <source>
        <dbReference type="Google" id="ProtNLM"/>
    </source>
</evidence>
<organism evidence="9 10">
    <name type="scientific">Tetrapyrgos nigripes</name>
    <dbReference type="NCBI Taxonomy" id="182062"/>
    <lineage>
        <taxon>Eukaryota</taxon>
        <taxon>Fungi</taxon>
        <taxon>Dikarya</taxon>
        <taxon>Basidiomycota</taxon>
        <taxon>Agaricomycotina</taxon>
        <taxon>Agaricomycetes</taxon>
        <taxon>Agaricomycetidae</taxon>
        <taxon>Agaricales</taxon>
        <taxon>Marasmiineae</taxon>
        <taxon>Marasmiaceae</taxon>
        <taxon>Tetrapyrgos</taxon>
    </lineage>
</organism>
<feature type="compositionally biased region" description="Polar residues" evidence="6">
    <location>
        <begin position="1063"/>
        <end position="1073"/>
    </location>
</feature>
<feature type="compositionally biased region" description="Polar residues" evidence="6">
    <location>
        <begin position="820"/>
        <end position="850"/>
    </location>
</feature>
<reference evidence="9 10" key="1">
    <citation type="journal article" date="2020" name="ISME J.">
        <title>Uncovering the hidden diversity of litter-decomposition mechanisms in mushroom-forming fungi.</title>
        <authorList>
            <person name="Floudas D."/>
            <person name="Bentzer J."/>
            <person name="Ahren D."/>
            <person name="Johansson T."/>
            <person name="Persson P."/>
            <person name="Tunlid A."/>
        </authorList>
    </citation>
    <scope>NUCLEOTIDE SEQUENCE [LARGE SCALE GENOMIC DNA]</scope>
    <source>
        <strain evidence="9 10">CBS 291.85</strain>
    </source>
</reference>
<feature type="compositionally biased region" description="Basic and acidic residues" evidence="6">
    <location>
        <begin position="717"/>
        <end position="729"/>
    </location>
</feature>
<comment type="similarity">
    <text evidence="1">Belongs to the protein kinase superfamily. STE Ser/Thr protein kinase family. STE20 subfamily.</text>
</comment>
<feature type="compositionally biased region" description="Acidic residues" evidence="6">
    <location>
        <begin position="730"/>
        <end position="745"/>
    </location>
</feature>
<feature type="region of interest" description="Disordered" evidence="6">
    <location>
        <begin position="1018"/>
        <end position="1084"/>
    </location>
</feature>
<dbReference type="Gene3D" id="1.10.510.10">
    <property type="entry name" value="Transferase(Phosphotransferase) domain 1"/>
    <property type="match status" value="1"/>
</dbReference>
<evidence type="ECO:0000256" key="6">
    <source>
        <dbReference type="SAM" id="MobiDB-lite"/>
    </source>
</evidence>
<accession>A0A8H5F8R9</accession>
<dbReference type="InterPro" id="IPR036936">
    <property type="entry name" value="CRIB_dom_sf"/>
</dbReference>
<dbReference type="Pfam" id="PF00069">
    <property type="entry name" value="Pkinase"/>
    <property type="match status" value="1"/>
</dbReference>
<feature type="region of interest" description="Disordered" evidence="6">
    <location>
        <begin position="705"/>
        <end position="768"/>
    </location>
</feature>
<evidence type="ECO:0000256" key="3">
    <source>
        <dbReference type="ARBA" id="ARBA00022840"/>
    </source>
</evidence>
<feature type="compositionally biased region" description="Polar residues" evidence="6">
    <location>
        <begin position="80"/>
        <end position="91"/>
    </location>
</feature>
<dbReference type="InterPro" id="IPR020635">
    <property type="entry name" value="Tyr_kinase_cat_dom"/>
</dbReference>
<dbReference type="Pfam" id="PF00786">
    <property type="entry name" value="PBD"/>
    <property type="match status" value="1"/>
</dbReference>
<dbReference type="Gene3D" id="3.90.810.10">
    <property type="entry name" value="CRIB domain"/>
    <property type="match status" value="1"/>
</dbReference>
<feature type="compositionally biased region" description="Polar residues" evidence="6">
    <location>
        <begin position="265"/>
        <end position="280"/>
    </location>
</feature>
<feature type="compositionally biased region" description="Polar residues" evidence="6">
    <location>
        <begin position="950"/>
        <end position="960"/>
    </location>
</feature>
<feature type="compositionally biased region" description="Low complexity" evidence="6">
    <location>
        <begin position="506"/>
        <end position="523"/>
    </location>
</feature>
<feature type="region of interest" description="Disordered" evidence="6">
    <location>
        <begin position="573"/>
        <end position="677"/>
    </location>
</feature>
<protein>
    <recommendedName>
        <fullName evidence="11">Non-specific serine/threonine protein kinase</fullName>
    </recommendedName>
</protein>
<proteinExistence type="inferred from homology"/>
<dbReference type="PANTHER" id="PTHR45832">
    <property type="entry name" value="SERINE/THREONINE-PROTEIN KINASE SAMKA-RELATED-RELATED"/>
    <property type="match status" value="1"/>
</dbReference>
<dbReference type="GO" id="GO:0005524">
    <property type="term" value="F:ATP binding"/>
    <property type="evidence" value="ECO:0007669"/>
    <property type="project" value="UniProtKB-KW"/>
</dbReference>
<evidence type="ECO:0000313" key="9">
    <source>
        <dbReference type="EMBL" id="KAF5327955.1"/>
    </source>
</evidence>
<feature type="compositionally biased region" description="Polar residues" evidence="6">
    <location>
        <begin position="907"/>
        <end position="917"/>
    </location>
</feature>